<proteinExistence type="predicted"/>
<keyword evidence="2" id="KW-1185">Reference proteome</keyword>
<evidence type="ECO:0000313" key="2">
    <source>
        <dbReference type="Proteomes" id="UP000476411"/>
    </source>
</evidence>
<dbReference type="InterPro" id="IPR013785">
    <property type="entry name" value="Aldolase_TIM"/>
</dbReference>
<dbReference type="InterPro" id="IPR023885">
    <property type="entry name" value="4Fe4S-binding_SPASM_dom"/>
</dbReference>
<reference evidence="1 2" key="1">
    <citation type="submission" date="2020-01" db="EMBL/GenBank/DDBJ databases">
        <title>Complete genome sequence of Chitinophaga sp. H33E-04 isolated from quinoa roots.</title>
        <authorList>
            <person name="Weon H.-Y."/>
            <person name="Lee S.A."/>
        </authorList>
    </citation>
    <scope>NUCLEOTIDE SEQUENCE [LARGE SCALE GENOMIC DNA]</scope>
    <source>
        <strain evidence="1 2">H33E-04</strain>
    </source>
</reference>
<dbReference type="NCBIfam" id="TIGR04085">
    <property type="entry name" value="rSAM_more_4Fe4S"/>
    <property type="match status" value="1"/>
</dbReference>
<dbReference type="Gene3D" id="3.20.20.70">
    <property type="entry name" value="Aldolase class I"/>
    <property type="match status" value="1"/>
</dbReference>
<dbReference type="EMBL" id="CP048113">
    <property type="protein sequence ID" value="QHS63766.1"/>
    <property type="molecule type" value="Genomic_DNA"/>
</dbReference>
<accession>A0A6B9ZPA3</accession>
<evidence type="ECO:0000313" key="1">
    <source>
        <dbReference type="EMBL" id="QHS63766.1"/>
    </source>
</evidence>
<dbReference type="Proteomes" id="UP000476411">
    <property type="component" value="Chromosome"/>
</dbReference>
<dbReference type="RefSeq" id="WP_162335482.1">
    <property type="nucleotide sequence ID" value="NZ_CP048113.1"/>
</dbReference>
<protein>
    <submittedName>
        <fullName evidence="1">SPASM domain-containing protein</fullName>
    </submittedName>
</protein>
<dbReference type="KEGG" id="chih:GWR21_30555"/>
<name>A0A6B9ZPA3_9BACT</name>
<sequence length="433" mass="47720">MKLSKYIISTSLNDGEEGADAQRIIYSCISNVTVVVSESIFHHLVNGCIDRVDNGIRKELEHVSILVPPERDELAAILDGNDLYHDNFSLFINTSAACRSGCSSCTPKQGNESMGDPVREALAHYTENQLRSKKYKAFNVIWNVGDPARDLPAIAHLSDLNRMLADRYAVLYTAAMICDGASLHKEIFETLFYRCNIKNYHVALDGGGNDQPSNAHLVIANIVDILNSFPFLPQEGIIFEIRININTFSQEAVVDIIDKLAAAHAQNRVTFHFGMTEDGQTDAALLAEYEIEYVLYAIQQGFILGILPARTFTACAAVDKGAAAVDLQGNLFSCNALPAATAAIIGANTLGNLLEGQPFRSHDTQFRNWVHEIKNGDTDCYTCNLLPVCGGGCRLKWAEGQSGCPAFKYNMEDRLILSYLNQKTRMNELIIEA</sequence>
<organism evidence="1 2">
    <name type="scientific">Chitinophaga agri</name>
    <dbReference type="NCBI Taxonomy" id="2703787"/>
    <lineage>
        <taxon>Bacteria</taxon>
        <taxon>Pseudomonadati</taxon>
        <taxon>Bacteroidota</taxon>
        <taxon>Chitinophagia</taxon>
        <taxon>Chitinophagales</taxon>
        <taxon>Chitinophagaceae</taxon>
        <taxon>Chitinophaga</taxon>
    </lineage>
</organism>
<dbReference type="SUPFAM" id="SSF102114">
    <property type="entry name" value="Radical SAM enzymes"/>
    <property type="match status" value="1"/>
</dbReference>
<dbReference type="InterPro" id="IPR058240">
    <property type="entry name" value="rSAM_sf"/>
</dbReference>
<gene>
    <name evidence="1" type="ORF">GWR21_30555</name>
</gene>
<dbReference type="AlphaFoldDB" id="A0A6B9ZPA3"/>